<dbReference type="RefSeq" id="YP_009808574.1">
    <property type="nucleotide sequence ID" value="NC_048041.1"/>
</dbReference>
<dbReference type="EMBL" id="MH645904">
    <property type="protein sequence ID" value="AXQ66752.1"/>
    <property type="molecule type" value="Genomic_DNA"/>
</dbReference>
<dbReference type="Gene3D" id="2.40.30.290">
    <property type="match status" value="1"/>
</dbReference>
<accession>A0A385E7B1</accession>
<evidence type="ECO:0008006" key="5">
    <source>
        <dbReference type="Google" id="ProtNLM"/>
    </source>
</evidence>
<dbReference type="KEGG" id="vg:54999477"/>
<protein>
    <recommendedName>
        <fullName evidence="5">Distal tail protein</fullName>
    </recommendedName>
</protein>
<dbReference type="InterPro" id="IPR048417">
    <property type="entry name" value="DTP-pb9_A-dom_N"/>
</dbReference>
<feature type="domain" description="Distal tail protein pb9 A" evidence="1">
    <location>
        <begin position="3"/>
        <end position="84"/>
    </location>
</feature>
<sequence length="207" mass="22769">MRLPDPFTNADAPGFTGARLVDNNPVIYDEMPNGSVLRVDGAAQFWSLELTYPELFYMEFAVLSAAVMEAIRVGDTIDVLLPQYENYRVTGNPNSTVVPAGQKGNQIVIQNASALSGRPNIGDLFKITGHSKVYKITSYTSNNASNSITLGLYPKLAKITDGTEKPIFNNILFEMVLVDDTIPTEDLDVNGMYQGFELTLRENVHAE</sequence>
<evidence type="ECO:0000313" key="3">
    <source>
        <dbReference type="EMBL" id="AXQ66752.1"/>
    </source>
</evidence>
<reference evidence="3 4" key="1">
    <citation type="submission" date="2018-07" db="EMBL/GenBank/DDBJ databases">
        <title>Sequencing of PG07.</title>
        <authorList>
            <person name="Ding T."/>
        </authorList>
    </citation>
    <scope>NUCLEOTIDE SEQUENCE [LARGE SCALE GENOMIC DNA]</scope>
</reference>
<dbReference type="Gene3D" id="3.30.200.190">
    <property type="match status" value="1"/>
</dbReference>
<dbReference type="Pfam" id="PF21425">
    <property type="entry name" value="DTP-pb9_A-dom_N"/>
    <property type="match status" value="1"/>
</dbReference>
<dbReference type="GeneID" id="54999477"/>
<evidence type="ECO:0000313" key="4">
    <source>
        <dbReference type="Proteomes" id="UP000263435"/>
    </source>
</evidence>
<feature type="domain" description="Distal tail protein pb9 B" evidence="2">
    <location>
        <begin position="85"/>
        <end position="171"/>
    </location>
</feature>
<dbReference type="Proteomes" id="UP000263435">
    <property type="component" value="Segment"/>
</dbReference>
<organism evidence="3 4">
    <name type="scientific">Vibrio phage vB_VpS_PG07</name>
    <dbReference type="NCBI Taxonomy" id="2301664"/>
    <lineage>
        <taxon>Viruses</taxon>
        <taxon>Duplodnaviria</taxon>
        <taxon>Heunggongvirae</taxon>
        <taxon>Uroviricota</taxon>
        <taxon>Caudoviricetes</taxon>
        <taxon>Demerecviridae</taxon>
        <taxon>Pogseptimavirus</taxon>
        <taxon>Pogseptimavirus PG07</taxon>
    </lineage>
</organism>
<dbReference type="InterPro" id="IPR048415">
    <property type="entry name" value="DTP-pb9_B-dom"/>
</dbReference>
<evidence type="ECO:0000259" key="2">
    <source>
        <dbReference type="Pfam" id="PF21430"/>
    </source>
</evidence>
<dbReference type="Pfam" id="PF21430">
    <property type="entry name" value="DTP-pb9_B-dom"/>
    <property type="match status" value="1"/>
</dbReference>
<proteinExistence type="predicted"/>
<name>A0A385E7B1_9CAUD</name>
<evidence type="ECO:0000259" key="1">
    <source>
        <dbReference type="Pfam" id="PF21425"/>
    </source>
</evidence>
<keyword evidence="4" id="KW-1185">Reference proteome</keyword>